<evidence type="ECO:0000313" key="1">
    <source>
        <dbReference type="EMBL" id="NBI05838.1"/>
    </source>
</evidence>
<proteinExistence type="predicted"/>
<protein>
    <submittedName>
        <fullName evidence="1">Uncharacterized protein</fullName>
    </submittedName>
</protein>
<name>A0A845QXH0_9CLOT</name>
<dbReference type="AlphaFoldDB" id="A0A845QXH0"/>
<evidence type="ECO:0000313" key="2">
    <source>
        <dbReference type="Proteomes" id="UP000467132"/>
    </source>
</evidence>
<dbReference type="EMBL" id="QXXA01000004">
    <property type="protein sequence ID" value="NBI05838.1"/>
    <property type="molecule type" value="Genomic_DNA"/>
</dbReference>
<dbReference type="RefSeq" id="WP_160196326.1">
    <property type="nucleotide sequence ID" value="NZ_QXXA01000004.1"/>
</dbReference>
<organism evidence="1 2">
    <name type="scientific">Senegalia massiliensis</name>
    <dbReference type="NCBI Taxonomy" id="1720316"/>
    <lineage>
        <taxon>Bacteria</taxon>
        <taxon>Bacillati</taxon>
        <taxon>Bacillota</taxon>
        <taxon>Clostridia</taxon>
        <taxon>Eubacteriales</taxon>
        <taxon>Clostridiaceae</taxon>
        <taxon>Senegalia</taxon>
    </lineage>
</organism>
<gene>
    <name evidence="1" type="ORF">D3Z33_03080</name>
</gene>
<reference evidence="1 2" key="1">
    <citation type="submission" date="2018-08" db="EMBL/GenBank/DDBJ databases">
        <title>Murine metabolic-syndrome-specific gut microbial biobank.</title>
        <authorList>
            <person name="Liu C."/>
        </authorList>
    </citation>
    <scope>NUCLEOTIDE SEQUENCE [LARGE SCALE GENOMIC DNA]</scope>
    <source>
        <strain evidence="1 2">583</strain>
    </source>
</reference>
<dbReference type="OrthoDB" id="9777242at2"/>
<comment type="caution">
    <text evidence="1">The sequence shown here is derived from an EMBL/GenBank/DDBJ whole genome shotgun (WGS) entry which is preliminary data.</text>
</comment>
<keyword evidence="2" id="KW-1185">Reference proteome</keyword>
<dbReference type="Proteomes" id="UP000467132">
    <property type="component" value="Unassembled WGS sequence"/>
</dbReference>
<sequence>MSKFLGPIHYWLFNKIKLHEELEKNIVESLEDKYGLEIEQTHLYFIDYHGSLIEDKPLEELIDTSNIHGWLQEKIDIAETRFADFITTVLDKFPSESIVIIEKEYEKQGIECGIDSKGKYPVNNAMEIYKSLNNYILDGMPCDNTNNIINSTEKEIEWKITNCLHKKYWEKVDGNTEVFYNLRSLWNSKFVENANTSFEYQYINNEGKLNHKIYQK</sequence>
<accession>A0A845QXH0</accession>